<organism evidence="3 4">
    <name type="scientific">Pseudomyxococcus hansupus</name>
    <dbReference type="NCBI Taxonomy" id="1297742"/>
    <lineage>
        <taxon>Bacteria</taxon>
        <taxon>Pseudomonadati</taxon>
        <taxon>Myxococcota</taxon>
        <taxon>Myxococcia</taxon>
        <taxon>Myxococcales</taxon>
        <taxon>Cystobacterineae</taxon>
        <taxon>Myxococcaceae</taxon>
        <taxon>Pseudomyxococcus</taxon>
    </lineage>
</organism>
<sequence>MARKRIGELLLEQRAISVAQLEAGLAAHRKSGQRLGATLIAQGAITEATLAGALSQALGLPLVDLTNTPPEWAAVHMLRARFCEQHDLFPIALESAGGRKQLVVAMSDPLNVTAVEEIEFTTGLKVSPRVAPLSIVRGAILRYYHKVPVAAPSTARATPPGRPAAKPVKASPPLTARPAPAPTQDDDDEEVIIGEELPPAEMTQRTSLAELIREREEQSKQKRGQAGVTAKPKAPAPSAGGTGVLDDLDYLFGQAREDPDRVEELERKFWALMRIMARKGLLSNEEFTRELDDEDKASES</sequence>
<dbReference type="InterPro" id="IPR007831">
    <property type="entry name" value="T2SS_GspE_N"/>
</dbReference>
<dbReference type="eggNOG" id="COG2804">
    <property type="taxonomic scope" value="Bacteria"/>
</dbReference>
<dbReference type="OrthoDB" id="5506636at2"/>
<dbReference type="KEGG" id="mym:A176_007693"/>
<evidence type="ECO:0000256" key="1">
    <source>
        <dbReference type="SAM" id="MobiDB-lite"/>
    </source>
</evidence>
<name>A0A0H4X4X1_9BACT</name>
<dbReference type="Pfam" id="PF05157">
    <property type="entry name" value="MshEN"/>
    <property type="match status" value="1"/>
</dbReference>
<feature type="region of interest" description="Disordered" evidence="1">
    <location>
        <begin position="215"/>
        <end position="244"/>
    </location>
</feature>
<dbReference type="Gene3D" id="3.30.300.160">
    <property type="entry name" value="Type II secretion system, protein E, N-terminal domain"/>
    <property type="match status" value="1"/>
</dbReference>
<dbReference type="AlphaFoldDB" id="A0A0H4X4X1"/>
<dbReference type="Proteomes" id="UP000009026">
    <property type="component" value="Chromosome"/>
</dbReference>
<dbReference type="STRING" id="1297742.A176_007693"/>
<evidence type="ECO:0000313" key="3">
    <source>
        <dbReference type="EMBL" id="AKQ70781.1"/>
    </source>
</evidence>
<dbReference type="EMBL" id="CP012109">
    <property type="protein sequence ID" value="AKQ70781.1"/>
    <property type="molecule type" value="Genomic_DNA"/>
</dbReference>
<reference evidence="3 4" key="1">
    <citation type="journal article" date="2016" name="PLoS ONE">
        <title>Complete Genome Sequence and Comparative Genomics of a Novel Myxobacterium Myxococcus hansupus.</title>
        <authorList>
            <person name="Sharma G."/>
            <person name="Narwani T."/>
            <person name="Subramanian S."/>
        </authorList>
    </citation>
    <scope>NUCLEOTIDE SEQUENCE [LARGE SCALE GENOMIC DNA]</scope>
    <source>
        <strain evidence="4">mixupus</strain>
    </source>
</reference>
<feature type="region of interest" description="Disordered" evidence="1">
    <location>
        <begin position="152"/>
        <end position="188"/>
    </location>
</feature>
<protein>
    <submittedName>
        <fullName evidence="3">Type II secretory pathway, ATPase PulE/Tfp pilus assembly pathway, ATPase PilB</fullName>
    </submittedName>
</protein>
<gene>
    <name evidence="3" type="ORF">A176_007693</name>
</gene>
<feature type="domain" description="Type II secretion system protein GspE N-terminal" evidence="2">
    <location>
        <begin position="58"/>
        <end position="145"/>
    </location>
</feature>
<proteinExistence type="predicted"/>
<dbReference type="PATRIC" id="fig|1297742.4.peg.7829"/>
<evidence type="ECO:0000313" key="4">
    <source>
        <dbReference type="Proteomes" id="UP000009026"/>
    </source>
</evidence>
<dbReference type="InterPro" id="IPR037257">
    <property type="entry name" value="T2SS_E_N_sf"/>
</dbReference>
<dbReference type="RefSeq" id="WP_002637974.1">
    <property type="nucleotide sequence ID" value="NZ_CP012109.1"/>
</dbReference>
<feature type="compositionally biased region" description="Low complexity" evidence="1">
    <location>
        <begin position="152"/>
        <end position="178"/>
    </location>
</feature>
<accession>A0A0H4X4X1</accession>
<evidence type="ECO:0000259" key="2">
    <source>
        <dbReference type="Pfam" id="PF05157"/>
    </source>
</evidence>
<keyword evidence="4" id="KW-1185">Reference proteome</keyword>
<dbReference type="SUPFAM" id="SSF160246">
    <property type="entry name" value="EspE N-terminal domain-like"/>
    <property type="match status" value="1"/>
</dbReference>